<evidence type="ECO:0000313" key="3">
    <source>
        <dbReference type="Proteomes" id="UP000054166"/>
    </source>
</evidence>
<evidence type="ECO:0000313" key="2">
    <source>
        <dbReference type="EMBL" id="KIM80931.1"/>
    </source>
</evidence>
<feature type="region of interest" description="Disordered" evidence="1">
    <location>
        <begin position="85"/>
        <end position="108"/>
    </location>
</feature>
<accession>A0A0C3FNY9</accession>
<dbReference type="Pfam" id="PF07956">
    <property type="entry name" value="DUF1690"/>
    <property type="match status" value="1"/>
</dbReference>
<dbReference type="InParanoid" id="A0A0C3FNY9"/>
<keyword evidence="3" id="KW-1185">Reference proteome</keyword>
<gene>
    <name evidence="2" type="ORF">PILCRDRAFT_524976</name>
</gene>
<proteinExistence type="predicted"/>
<reference evidence="2 3" key="1">
    <citation type="submission" date="2014-04" db="EMBL/GenBank/DDBJ databases">
        <authorList>
            <consortium name="DOE Joint Genome Institute"/>
            <person name="Kuo A."/>
            <person name="Tarkka M."/>
            <person name="Buscot F."/>
            <person name="Kohler A."/>
            <person name="Nagy L.G."/>
            <person name="Floudas D."/>
            <person name="Copeland A."/>
            <person name="Barry K.W."/>
            <person name="Cichocki N."/>
            <person name="Veneault-Fourrey C."/>
            <person name="LaButti K."/>
            <person name="Lindquist E.A."/>
            <person name="Lipzen A."/>
            <person name="Lundell T."/>
            <person name="Morin E."/>
            <person name="Murat C."/>
            <person name="Sun H."/>
            <person name="Tunlid A."/>
            <person name="Henrissat B."/>
            <person name="Grigoriev I.V."/>
            <person name="Hibbett D.S."/>
            <person name="Martin F."/>
            <person name="Nordberg H.P."/>
            <person name="Cantor M.N."/>
            <person name="Hua S.X."/>
        </authorList>
    </citation>
    <scope>NUCLEOTIDE SEQUENCE [LARGE SCALE GENOMIC DNA]</scope>
    <source>
        <strain evidence="2 3">F 1598</strain>
    </source>
</reference>
<dbReference type="Proteomes" id="UP000054166">
    <property type="component" value="Unassembled WGS sequence"/>
</dbReference>
<reference evidence="3" key="2">
    <citation type="submission" date="2015-01" db="EMBL/GenBank/DDBJ databases">
        <title>Evolutionary Origins and Diversification of the Mycorrhizal Mutualists.</title>
        <authorList>
            <consortium name="DOE Joint Genome Institute"/>
            <consortium name="Mycorrhizal Genomics Consortium"/>
            <person name="Kohler A."/>
            <person name="Kuo A."/>
            <person name="Nagy L.G."/>
            <person name="Floudas D."/>
            <person name="Copeland A."/>
            <person name="Barry K.W."/>
            <person name="Cichocki N."/>
            <person name="Veneault-Fourrey C."/>
            <person name="LaButti K."/>
            <person name="Lindquist E.A."/>
            <person name="Lipzen A."/>
            <person name="Lundell T."/>
            <person name="Morin E."/>
            <person name="Murat C."/>
            <person name="Riley R."/>
            <person name="Ohm R."/>
            <person name="Sun H."/>
            <person name="Tunlid A."/>
            <person name="Henrissat B."/>
            <person name="Grigoriev I.V."/>
            <person name="Hibbett D.S."/>
            <person name="Martin F."/>
        </authorList>
    </citation>
    <scope>NUCLEOTIDE SEQUENCE [LARGE SCALE GENOMIC DNA]</scope>
    <source>
        <strain evidence="3">F 1598</strain>
    </source>
</reference>
<name>A0A0C3FNY9_PILCF</name>
<dbReference type="HOGENOM" id="CLU_093897_1_0_1"/>
<dbReference type="OrthoDB" id="5544375at2759"/>
<evidence type="ECO:0000256" key="1">
    <source>
        <dbReference type="SAM" id="MobiDB-lite"/>
    </source>
</evidence>
<dbReference type="EMBL" id="KN833002">
    <property type="protein sequence ID" value="KIM80931.1"/>
    <property type="molecule type" value="Genomic_DNA"/>
</dbReference>
<protein>
    <recommendedName>
        <fullName evidence="4">DUF1690 domain-containing protein</fullName>
    </recommendedName>
</protein>
<dbReference type="InterPro" id="IPR012471">
    <property type="entry name" value="DUF1690"/>
</dbReference>
<organism evidence="2 3">
    <name type="scientific">Piloderma croceum (strain F 1598)</name>
    <dbReference type="NCBI Taxonomy" id="765440"/>
    <lineage>
        <taxon>Eukaryota</taxon>
        <taxon>Fungi</taxon>
        <taxon>Dikarya</taxon>
        <taxon>Basidiomycota</taxon>
        <taxon>Agaricomycotina</taxon>
        <taxon>Agaricomycetes</taxon>
        <taxon>Agaricomycetidae</taxon>
        <taxon>Atheliales</taxon>
        <taxon>Atheliaceae</taxon>
        <taxon>Piloderma</taxon>
    </lineage>
</organism>
<dbReference type="AlphaFoldDB" id="A0A0C3FNY9"/>
<sequence>MGGSQSKHDSDTDEKVFYNETPIQFGQDVVNHLSDQLGSAQTTPERQTTLDAHIRSRIQADLQHLREQEDHVRREIELALEKENLEREKNMAGEASERDEDEGTLGSVKSSAALMGDLEEIRSKVDRFHSRQEFEGIRTVKERGEAVVSCYRSHPTTTLDCWREVSEFKASVAQAEQEYYSSLR</sequence>
<evidence type="ECO:0008006" key="4">
    <source>
        <dbReference type="Google" id="ProtNLM"/>
    </source>
</evidence>